<gene>
    <name evidence="1" type="ORF">SAMD00023353_5200010</name>
</gene>
<dbReference type="AlphaFoldDB" id="A0A1S8A9U5"/>
<name>A0A1S8A9U5_ROSNE</name>
<evidence type="ECO:0000313" key="1">
    <source>
        <dbReference type="EMBL" id="GAW26837.1"/>
    </source>
</evidence>
<accession>A0A1S8A9U5</accession>
<proteinExistence type="predicted"/>
<dbReference type="EMBL" id="DF977497">
    <property type="protein sequence ID" value="GAW26837.1"/>
    <property type="molecule type" value="Genomic_DNA"/>
</dbReference>
<sequence length="107" mass="11644">MTTISQEESQRCARIIDPGTLLKYHAPMTLPLWSGLPIFFCPCRAGGRADVVKRSTCMLGRTVDSGVGVTNLKRQYAKDDQKMAQGGYVLRGSGCDRVLAVPRINAA</sequence>
<organism evidence="1">
    <name type="scientific">Rosellinia necatrix</name>
    <name type="common">White root-rot fungus</name>
    <dbReference type="NCBI Taxonomy" id="77044"/>
    <lineage>
        <taxon>Eukaryota</taxon>
        <taxon>Fungi</taxon>
        <taxon>Dikarya</taxon>
        <taxon>Ascomycota</taxon>
        <taxon>Pezizomycotina</taxon>
        <taxon>Sordariomycetes</taxon>
        <taxon>Xylariomycetidae</taxon>
        <taxon>Xylariales</taxon>
        <taxon>Xylariaceae</taxon>
        <taxon>Rosellinia</taxon>
    </lineage>
</organism>
<reference evidence="1" key="1">
    <citation type="submission" date="2016-03" db="EMBL/GenBank/DDBJ databases">
        <title>Draft genome sequence of Rosellinia necatrix.</title>
        <authorList>
            <person name="Kanematsu S."/>
        </authorList>
    </citation>
    <scope>NUCLEOTIDE SEQUENCE [LARGE SCALE GENOMIC DNA]</scope>
    <source>
        <strain evidence="1">W97</strain>
    </source>
</reference>
<protein>
    <submittedName>
        <fullName evidence="1">Uncharacterized protein</fullName>
    </submittedName>
</protein>
<keyword evidence="2" id="KW-1185">Reference proteome</keyword>
<evidence type="ECO:0000313" key="2">
    <source>
        <dbReference type="Proteomes" id="UP000054516"/>
    </source>
</evidence>
<dbReference type="Proteomes" id="UP000054516">
    <property type="component" value="Unassembled WGS sequence"/>
</dbReference>